<keyword evidence="2" id="KW-0547">Nucleotide-binding</keyword>
<evidence type="ECO:0000256" key="2">
    <source>
        <dbReference type="ARBA" id="ARBA00022741"/>
    </source>
</evidence>
<evidence type="ECO:0000313" key="6">
    <source>
        <dbReference type="EMBL" id="GIM45114.1"/>
    </source>
</evidence>
<evidence type="ECO:0000256" key="3">
    <source>
        <dbReference type="ARBA" id="ARBA00022840"/>
    </source>
</evidence>
<sequence length="883" mass="100651">MQAVKVTVDAKHWLSALQEIMNVKEPVYETTIFLRLDLTKETLTVIDEDSDSVYRATIPIERRDRESPAVSALYCRVFVHKLKNMIELFHTVCGKITLGFRSTTLSFTHGKKHFLIPNHIIHAPDCEKDYTISFYKRHYDPDRVVRFTIPALAPLLDTLKVYPDTTVKVHVSDGRVRIHHVEYPTDSRRTGVYLWPYEALYQRLSQLPGEAVVDVVFTENRHVYLAVHSSLQWQGKSVSLGMGREILLKPLPATTLYISKGDAGIKPGQRDHLLWSNASLLPVKEKKENRPSYPIDSEDSLSGDPEENLHDLRIDELSDSDEPWKLMLEKSEPIEKQISANEKETTLALLEKLPGLSLIKKQIREIADFAIFEKERMGILGIPMKLPTLHMCFLGNPGTGKTMVARMLGNIFKELNVLAKGHVVEVDRQVLVGAYMGHTEANLLKYVKRAMGGILFIDEAYALYKKDSGKDFGLTAINGLVKLMEDYRDQMIVILAGYKREMFEFLSYNPGLRERIPFHLEFPDYTNEELIQIAEFLAENDQYVLSDDAKDALLKQVLRHKLDETFGNARTVRNCMEKAKIRHAVRAKELGKSKDTWTTLTAEDFVEEGDAKGETLESVLDELERLVGLDEVKRWVKQVIDVIALEKKRLEHGLEDEPLTFHMAFTGNPGTGKTTVARLLGRILRVMNILPRGHFVEATRKDLVAGYMGQTALKTAEKVKEALGGILFIDEAYALARNREDFGAEALATLIKEMEEKKGLFTVIFAGYTDEMEELLKVNPGLKSRIRFTLQFPDFSASELVEIVKRKAHMSDYRLTNAAEEKLWEYFIHKCSEADESFGNGRLAERVFERAKMNLSTRINGMQEVDKESLIMITEEDVTFEDD</sequence>
<evidence type="ECO:0000256" key="4">
    <source>
        <dbReference type="SAM" id="MobiDB-lite"/>
    </source>
</evidence>
<dbReference type="SUPFAM" id="SSF52540">
    <property type="entry name" value="P-loop containing nucleoside triphosphate hydrolases"/>
    <property type="match status" value="2"/>
</dbReference>
<organism evidence="6 7">
    <name type="scientific">Collibacillus ludicampi</name>
    <dbReference type="NCBI Taxonomy" id="2771369"/>
    <lineage>
        <taxon>Bacteria</taxon>
        <taxon>Bacillati</taxon>
        <taxon>Bacillota</taxon>
        <taxon>Bacilli</taxon>
        <taxon>Bacillales</taxon>
        <taxon>Alicyclobacillaceae</taxon>
        <taxon>Collibacillus</taxon>
    </lineage>
</organism>
<proteinExistence type="inferred from homology"/>
<dbReference type="Pfam" id="PF00004">
    <property type="entry name" value="AAA"/>
    <property type="match status" value="2"/>
</dbReference>
<feature type="compositionally biased region" description="Acidic residues" evidence="4">
    <location>
        <begin position="296"/>
        <end position="306"/>
    </location>
</feature>
<dbReference type="FunFam" id="3.40.50.300:FF:000216">
    <property type="entry name" value="Type VII secretion ATPase EccA"/>
    <property type="match status" value="2"/>
</dbReference>
<gene>
    <name evidence="6" type="ORF">DNHGIG_06630</name>
</gene>
<dbReference type="EMBL" id="BOQE01000001">
    <property type="protein sequence ID" value="GIM45114.1"/>
    <property type="molecule type" value="Genomic_DNA"/>
</dbReference>
<dbReference type="RefSeq" id="WP_282198344.1">
    <property type="nucleotide sequence ID" value="NZ_BOQE01000001.1"/>
</dbReference>
<feature type="region of interest" description="Disordered" evidence="4">
    <location>
        <begin position="285"/>
        <end position="307"/>
    </location>
</feature>
<feature type="domain" description="AAA+ ATPase" evidence="5">
    <location>
        <begin position="387"/>
        <end position="522"/>
    </location>
</feature>
<dbReference type="InterPro" id="IPR003593">
    <property type="entry name" value="AAA+_ATPase"/>
</dbReference>
<comment type="caution">
    <text evidence="6">The sequence shown here is derived from an EMBL/GenBank/DDBJ whole genome shotgun (WGS) entry which is preliminary data.</text>
</comment>
<keyword evidence="3" id="KW-0067">ATP-binding</keyword>
<dbReference type="PANTHER" id="PTHR43392:SF2">
    <property type="entry name" value="AAA-TYPE ATPASE FAMILY PROTEIN _ ANKYRIN REPEAT FAMILY PROTEIN"/>
    <property type="match status" value="1"/>
</dbReference>
<reference evidence="6" key="1">
    <citation type="journal article" date="2023" name="Int. J. Syst. Evol. Microbiol.">
        <title>Collibacillus ludicampi gen. nov., sp. nov., a new soil bacterium of the family Alicyclobacillaceae.</title>
        <authorList>
            <person name="Jojima T."/>
            <person name="Ioku Y."/>
            <person name="Fukuta Y."/>
            <person name="Shirasaka N."/>
            <person name="Matsumura Y."/>
            <person name="Mori M."/>
        </authorList>
    </citation>
    <scope>NUCLEOTIDE SEQUENCE</scope>
    <source>
        <strain evidence="6">TP075</strain>
    </source>
</reference>
<protein>
    <recommendedName>
        <fullName evidence="5">AAA+ ATPase domain-containing protein</fullName>
    </recommendedName>
</protein>
<dbReference type="InterPro" id="IPR003959">
    <property type="entry name" value="ATPase_AAA_core"/>
</dbReference>
<dbReference type="CDD" id="cd00009">
    <property type="entry name" value="AAA"/>
    <property type="match status" value="2"/>
</dbReference>
<comment type="similarity">
    <text evidence="1">Belongs to the CbxX/CfxQ family.</text>
</comment>
<keyword evidence="7" id="KW-1185">Reference proteome</keyword>
<dbReference type="SMART" id="SM00382">
    <property type="entry name" value="AAA"/>
    <property type="match status" value="2"/>
</dbReference>
<dbReference type="InterPro" id="IPR041627">
    <property type="entry name" value="AAA_lid_6"/>
</dbReference>
<name>A0AAV4LBN5_9BACL</name>
<evidence type="ECO:0000313" key="7">
    <source>
        <dbReference type="Proteomes" id="UP001057291"/>
    </source>
</evidence>
<dbReference type="GO" id="GO:0005524">
    <property type="term" value="F:ATP binding"/>
    <property type="evidence" value="ECO:0007669"/>
    <property type="project" value="UniProtKB-KW"/>
</dbReference>
<dbReference type="Proteomes" id="UP001057291">
    <property type="component" value="Unassembled WGS sequence"/>
</dbReference>
<feature type="domain" description="AAA+ ATPase" evidence="5">
    <location>
        <begin position="659"/>
        <end position="796"/>
    </location>
</feature>
<dbReference type="InterPro" id="IPR000641">
    <property type="entry name" value="CbxX/CfxQ"/>
</dbReference>
<dbReference type="GO" id="GO:0016887">
    <property type="term" value="F:ATP hydrolysis activity"/>
    <property type="evidence" value="ECO:0007669"/>
    <property type="project" value="InterPro"/>
</dbReference>
<dbReference type="PANTHER" id="PTHR43392">
    <property type="entry name" value="AAA-TYPE ATPASE FAMILY PROTEIN / ANKYRIN REPEAT FAMILY PROTEIN"/>
    <property type="match status" value="1"/>
</dbReference>
<evidence type="ECO:0000256" key="1">
    <source>
        <dbReference type="ARBA" id="ARBA00010378"/>
    </source>
</evidence>
<dbReference type="Gene3D" id="3.40.50.300">
    <property type="entry name" value="P-loop containing nucleotide triphosphate hydrolases"/>
    <property type="match status" value="2"/>
</dbReference>
<dbReference type="PRINTS" id="PR00819">
    <property type="entry name" value="CBXCFQXSUPER"/>
</dbReference>
<evidence type="ECO:0000259" key="5">
    <source>
        <dbReference type="SMART" id="SM00382"/>
    </source>
</evidence>
<accession>A0AAV4LBN5</accession>
<dbReference type="InterPro" id="IPR027417">
    <property type="entry name" value="P-loop_NTPase"/>
</dbReference>
<dbReference type="Pfam" id="PF17866">
    <property type="entry name" value="AAA_lid_6"/>
    <property type="match status" value="2"/>
</dbReference>
<dbReference type="AlphaFoldDB" id="A0AAV4LBN5"/>
<dbReference type="InterPro" id="IPR050773">
    <property type="entry name" value="CbxX/CfxQ_RuBisCO_ESX"/>
</dbReference>
<dbReference type="Gene3D" id="1.10.8.60">
    <property type="match status" value="2"/>
</dbReference>